<evidence type="ECO:0000313" key="2">
    <source>
        <dbReference type="EMBL" id="RUT14094.1"/>
    </source>
</evidence>
<sequence>MLSNVEQLIYTSFDDVGFTSAYSKGFPLSLERTIKNEIIDRYWDAYQPPPEGFTAVYLHQINRHETLFGWLYNECNDDQGRKHVPYFLIYYVNDLLEQPLLEEIITLLEKGPLQKVVRSVKPESLNSILLDASFISVSTSNGVDIPQDIRNVCYTNLKSEQLLHFFTPQSPTKIAFNLDCHKYTSIKDIYSDKIFNNPLEVQNIYSVIGSIVCKENFTVILPIVVFIALLYGLLFLPFLSVPKSESTPSAQMRH</sequence>
<evidence type="ECO:0000256" key="1">
    <source>
        <dbReference type="SAM" id="Phobius"/>
    </source>
</evidence>
<dbReference type="EMBL" id="RSCK01000003">
    <property type="protein sequence ID" value="RUT14094.1"/>
    <property type="molecule type" value="Genomic_DNA"/>
</dbReference>
<feature type="transmembrane region" description="Helical" evidence="1">
    <location>
        <begin position="219"/>
        <end position="239"/>
    </location>
</feature>
<accession>A0AB37URK8</accession>
<reference evidence="2 3" key="1">
    <citation type="journal article" date="2019" name="Genome Biol. Evol.">
        <title>Day and night: Metabolic profiles and evolutionary relationships of six axenic non-marine cyanobacteria.</title>
        <authorList>
            <person name="Will S.E."/>
            <person name="Henke P."/>
            <person name="Boedeker C."/>
            <person name="Huang S."/>
            <person name="Brinkmann H."/>
            <person name="Rohde M."/>
            <person name="Jarek M."/>
            <person name="Friedl T."/>
            <person name="Seufert S."/>
            <person name="Schumacher M."/>
            <person name="Overmann J."/>
            <person name="Neumann-Schaal M."/>
            <person name="Petersen J."/>
        </authorList>
    </citation>
    <scope>NUCLEOTIDE SEQUENCE [LARGE SCALE GENOMIC DNA]</scope>
    <source>
        <strain evidence="2 3">SAG 39.79</strain>
    </source>
</reference>
<protein>
    <submittedName>
        <fullName evidence="2">Uncharacterized protein</fullName>
    </submittedName>
</protein>
<name>A0AB37URK8_9CYAN</name>
<comment type="caution">
    <text evidence="2">The sequence shown here is derived from an EMBL/GenBank/DDBJ whole genome shotgun (WGS) entry which is preliminary data.</text>
</comment>
<organism evidence="2 3">
    <name type="scientific">Chroococcidiopsis cubana SAG 39.79</name>
    <dbReference type="NCBI Taxonomy" id="388085"/>
    <lineage>
        <taxon>Bacteria</taxon>
        <taxon>Bacillati</taxon>
        <taxon>Cyanobacteriota</taxon>
        <taxon>Cyanophyceae</taxon>
        <taxon>Chroococcidiopsidales</taxon>
        <taxon>Chroococcidiopsidaceae</taxon>
        <taxon>Chroococcidiopsis</taxon>
    </lineage>
</organism>
<keyword evidence="1" id="KW-0472">Membrane</keyword>
<dbReference type="RefSeq" id="WP_106166029.1">
    <property type="nucleotide sequence ID" value="NZ_JAVKZF010000005.1"/>
</dbReference>
<dbReference type="AlphaFoldDB" id="A0AB37URK8"/>
<proteinExistence type="predicted"/>
<keyword evidence="1" id="KW-1133">Transmembrane helix</keyword>
<dbReference type="Proteomes" id="UP000282574">
    <property type="component" value="Unassembled WGS sequence"/>
</dbReference>
<keyword evidence="1" id="KW-0812">Transmembrane</keyword>
<evidence type="ECO:0000313" key="3">
    <source>
        <dbReference type="Proteomes" id="UP000282574"/>
    </source>
</evidence>
<gene>
    <name evidence="2" type="ORF">DSM107010_05770</name>
</gene>
<keyword evidence="3" id="KW-1185">Reference proteome</keyword>